<protein>
    <recommendedName>
        <fullName evidence="3">beta-N-acetylhexosaminidase</fullName>
        <ecNumber evidence="3">3.2.1.52</ecNumber>
    </recommendedName>
</protein>
<dbReference type="GO" id="GO:0009254">
    <property type="term" value="P:peptidoglycan turnover"/>
    <property type="evidence" value="ECO:0007669"/>
    <property type="project" value="TreeGrafter"/>
</dbReference>
<reference evidence="7 8" key="1">
    <citation type="submission" date="2019-11" db="EMBL/GenBank/DDBJ databases">
        <title>The genome sequence of Methylocystis heyeri.</title>
        <authorList>
            <person name="Oshkin I.Y."/>
            <person name="Miroshnikov K."/>
            <person name="Dedysh S.N."/>
        </authorList>
    </citation>
    <scope>NUCLEOTIDE SEQUENCE [LARGE SCALE GENOMIC DNA]</scope>
    <source>
        <strain evidence="7 8">H2</strain>
    </source>
</reference>
<evidence type="ECO:0000256" key="4">
    <source>
        <dbReference type="ARBA" id="ARBA00022801"/>
    </source>
</evidence>
<dbReference type="InterPro" id="IPR017853">
    <property type="entry name" value="GH"/>
</dbReference>
<comment type="catalytic activity">
    <reaction evidence="1">
        <text>Hydrolysis of terminal non-reducing N-acetyl-D-hexosamine residues in N-acetyl-beta-D-hexosaminides.</text>
        <dbReference type="EC" id="3.2.1.52"/>
    </reaction>
</comment>
<keyword evidence="8" id="KW-1185">Reference proteome</keyword>
<dbReference type="InterPro" id="IPR036962">
    <property type="entry name" value="Glyco_hydro_3_N_sf"/>
</dbReference>
<dbReference type="InterPro" id="IPR050226">
    <property type="entry name" value="NagZ_Beta-hexosaminidase"/>
</dbReference>
<dbReference type="Gene3D" id="3.20.20.300">
    <property type="entry name" value="Glycoside hydrolase, family 3, N-terminal domain"/>
    <property type="match status" value="1"/>
</dbReference>
<dbReference type="NCBIfam" id="NF003740">
    <property type="entry name" value="PRK05337.1"/>
    <property type="match status" value="1"/>
</dbReference>
<dbReference type="Pfam" id="PF00933">
    <property type="entry name" value="Glyco_hydro_3"/>
    <property type="match status" value="1"/>
</dbReference>
<dbReference type="EC" id="3.2.1.52" evidence="3"/>
<dbReference type="KEGG" id="mhey:H2LOC_003535"/>
<evidence type="ECO:0000256" key="1">
    <source>
        <dbReference type="ARBA" id="ARBA00001231"/>
    </source>
</evidence>
<dbReference type="Proteomes" id="UP000309061">
    <property type="component" value="Chromosome"/>
</dbReference>
<dbReference type="OrthoDB" id="9786661at2"/>
<evidence type="ECO:0000313" key="8">
    <source>
        <dbReference type="Proteomes" id="UP000309061"/>
    </source>
</evidence>
<comment type="similarity">
    <text evidence="2">Belongs to the glycosyl hydrolase 3 family.</text>
</comment>
<evidence type="ECO:0000313" key="7">
    <source>
        <dbReference type="EMBL" id="QGM44832.1"/>
    </source>
</evidence>
<gene>
    <name evidence="7" type="primary">nagZ</name>
    <name evidence="7" type="ORF">H2LOC_003535</name>
</gene>
<feature type="domain" description="Glycoside hydrolase family 3 N-terminal" evidence="6">
    <location>
        <begin position="14"/>
        <end position="287"/>
    </location>
</feature>
<evidence type="ECO:0000256" key="5">
    <source>
        <dbReference type="ARBA" id="ARBA00023295"/>
    </source>
</evidence>
<keyword evidence="5 7" id="KW-0326">Glycosidase</keyword>
<name>A0A6B8KBB4_9HYPH</name>
<evidence type="ECO:0000256" key="3">
    <source>
        <dbReference type="ARBA" id="ARBA00012663"/>
    </source>
</evidence>
<dbReference type="InterPro" id="IPR001764">
    <property type="entry name" value="Glyco_hydro_3_N"/>
</dbReference>
<dbReference type="PANTHER" id="PTHR30480">
    <property type="entry name" value="BETA-HEXOSAMINIDASE-RELATED"/>
    <property type="match status" value="1"/>
</dbReference>
<evidence type="ECO:0000259" key="6">
    <source>
        <dbReference type="Pfam" id="PF00933"/>
    </source>
</evidence>
<dbReference type="PANTHER" id="PTHR30480:SF13">
    <property type="entry name" value="BETA-HEXOSAMINIDASE"/>
    <property type="match status" value="1"/>
</dbReference>
<evidence type="ECO:0000256" key="2">
    <source>
        <dbReference type="ARBA" id="ARBA00005336"/>
    </source>
</evidence>
<dbReference type="RefSeq" id="WP_136495127.1">
    <property type="nucleotide sequence ID" value="NZ_CP046052.1"/>
</dbReference>
<dbReference type="GO" id="GO:0004563">
    <property type="term" value="F:beta-N-acetylhexosaminidase activity"/>
    <property type="evidence" value="ECO:0007669"/>
    <property type="project" value="UniProtKB-EC"/>
</dbReference>
<sequence>MTRAFICGVLGVSLTAEERAFLREALPWGVILFKRNIGDPGEVRALTDSIREATGDARTPILVDQEGGRVQRLAAPHWRKYPCAATFEKLASSTGSAERLAWLGARVMAHDLREVGINVDCLPVLDAPQEGSHGVIGDRAYSRDPDIVARIGRAAAEGLLAGGVLPVMKHIPGHGRARADSHFELPVVDAPREELERVDFPPFAANADLPMAMTAHVVYEALDPERPATLSRTVIEGTIRGALGFEGLLMTDDLSMRALKGAFRTRAESAIAAGCDVVLHCNGDLAEARPVAEGAPELAGRAFERAEAALSRLLQAPDAFNAVDGARELDAALAMTA</sequence>
<organism evidence="7 8">
    <name type="scientific">Methylocystis heyeri</name>
    <dbReference type="NCBI Taxonomy" id="391905"/>
    <lineage>
        <taxon>Bacteria</taxon>
        <taxon>Pseudomonadati</taxon>
        <taxon>Pseudomonadota</taxon>
        <taxon>Alphaproteobacteria</taxon>
        <taxon>Hyphomicrobiales</taxon>
        <taxon>Methylocystaceae</taxon>
        <taxon>Methylocystis</taxon>
    </lineage>
</organism>
<keyword evidence="4 7" id="KW-0378">Hydrolase</keyword>
<dbReference type="AlphaFoldDB" id="A0A6B8KBB4"/>
<dbReference type="GO" id="GO:0005975">
    <property type="term" value="P:carbohydrate metabolic process"/>
    <property type="evidence" value="ECO:0007669"/>
    <property type="project" value="InterPro"/>
</dbReference>
<accession>A0A6B8KBB4</accession>
<dbReference type="SUPFAM" id="SSF51445">
    <property type="entry name" value="(Trans)glycosidases"/>
    <property type="match status" value="1"/>
</dbReference>
<proteinExistence type="inferred from homology"/>
<dbReference type="EMBL" id="CP046052">
    <property type="protein sequence ID" value="QGM44832.1"/>
    <property type="molecule type" value="Genomic_DNA"/>
</dbReference>